<keyword evidence="1" id="KW-1133">Transmembrane helix</keyword>
<dbReference type="AlphaFoldDB" id="A0A2I1I4F2"/>
<evidence type="ECO:0000313" key="4">
    <source>
        <dbReference type="Proteomes" id="UP000234545"/>
    </source>
</evidence>
<reference evidence="3 4" key="1">
    <citation type="submission" date="2017-12" db="EMBL/GenBank/DDBJ databases">
        <title>Phylogenetic diversity of female urinary microbiome.</title>
        <authorList>
            <person name="Thomas-White K."/>
            <person name="Wolfe A.J."/>
        </authorList>
    </citation>
    <scope>NUCLEOTIDE SEQUENCE [LARGE SCALE GENOMIC DNA]</scope>
    <source>
        <strain evidence="3 4">UMB0250</strain>
    </source>
</reference>
<dbReference type="PANTHER" id="PTHR34473:SF3">
    <property type="entry name" value="TRANSMEMBRANE PROTEIN-RELATED"/>
    <property type="match status" value="1"/>
</dbReference>
<accession>A0A2I1I4F2</accession>
<feature type="transmembrane region" description="Helical" evidence="1">
    <location>
        <begin position="20"/>
        <end position="42"/>
    </location>
</feature>
<proteinExistence type="predicted"/>
<organism evidence="3 4">
    <name type="scientific">Schaalia turicensis</name>
    <dbReference type="NCBI Taxonomy" id="131111"/>
    <lineage>
        <taxon>Bacteria</taxon>
        <taxon>Bacillati</taxon>
        <taxon>Actinomycetota</taxon>
        <taxon>Actinomycetes</taxon>
        <taxon>Actinomycetales</taxon>
        <taxon>Actinomycetaceae</taxon>
        <taxon>Schaalia</taxon>
    </lineage>
</organism>
<dbReference type="PANTHER" id="PTHR34473">
    <property type="entry name" value="UPF0699 TRANSMEMBRANE PROTEIN YDBS"/>
    <property type="match status" value="1"/>
</dbReference>
<sequence>MLDPMSPPDVEFHSVSPKLAQVRIITTILAFLPLLASGVALALFISKWWWIGFAVVVIMMIWSLAIIHRQVRAMAFGTGDDEFLIRKGIMFRRLTLIPYGRIQYVELSEGPIARHYGIAELKIHTASASTDATLNGVPVAEAARLRDMLAERGTAELAGL</sequence>
<dbReference type="Pfam" id="PF03703">
    <property type="entry name" value="bPH_2"/>
    <property type="match status" value="1"/>
</dbReference>
<name>A0A2I1I4F2_9ACTO</name>
<keyword evidence="1" id="KW-0472">Membrane</keyword>
<evidence type="ECO:0000259" key="2">
    <source>
        <dbReference type="Pfam" id="PF03703"/>
    </source>
</evidence>
<dbReference type="RefSeq" id="WP_101628401.1">
    <property type="nucleotide sequence ID" value="NZ_JBCOMK010000014.1"/>
</dbReference>
<dbReference type="InterPro" id="IPR005182">
    <property type="entry name" value="YdbS-like_PH"/>
</dbReference>
<protein>
    <recommendedName>
        <fullName evidence="2">YdbS-like PH domain-containing protein</fullName>
    </recommendedName>
</protein>
<dbReference type="Proteomes" id="UP000234545">
    <property type="component" value="Unassembled WGS sequence"/>
</dbReference>
<dbReference type="EMBL" id="PKKJ01000008">
    <property type="protein sequence ID" value="PKY66014.1"/>
    <property type="molecule type" value="Genomic_DNA"/>
</dbReference>
<feature type="transmembrane region" description="Helical" evidence="1">
    <location>
        <begin position="48"/>
        <end position="67"/>
    </location>
</feature>
<evidence type="ECO:0000313" key="3">
    <source>
        <dbReference type="EMBL" id="PKY66014.1"/>
    </source>
</evidence>
<gene>
    <name evidence="3" type="ORF">CYJ25_06695</name>
</gene>
<comment type="caution">
    <text evidence="3">The sequence shown here is derived from an EMBL/GenBank/DDBJ whole genome shotgun (WGS) entry which is preliminary data.</text>
</comment>
<dbReference type="OrthoDB" id="7364633at2"/>
<evidence type="ECO:0000256" key="1">
    <source>
        <dbReference type="SAM" id="Phobius"/>
    </source>
</evidence>
<feature type="domain" description="YdbS-like PH" evidence="2">
    <location>
        <begin position="76"/>
        <end position="147"/>
    </location>
</feature>
<keyword evidence="1" id="KW-0812">Transmembrane</keyword>